<dbReference type="InterPro" id="IPR010793">
    <property type="entry name" value="Ribosomal_mL37/mL65"/>
</dbReference>
<reference evidence="6" key="1">
    <citation type="submission" date="2011-08" db="EMBL/GenBank/DDBJ databases">
        <title>The draft genome of Latimeria chalumnae.</title>
        <authorList>
            <person name="Di Palma F."/>
            <person name="Alfoldi J."/>
            <person name="Johnson J."/>
            <person name="Berlin A."/>
            <person name="Gnerre S."/>
            <person name="Jaffe D."/>
            <person name="MacCallum I."/>
            <person name="Young S."/>
            <person name="Walker B.J."/>
            <person name="Lander E."/>
            <person name="Lindblad-Toh K."/>
        </authorList>
    </citation>
    <scope>NUCLEOTIDE SEQUENCE [LARGE SCALE GENOMIC DNA]</scope>
    <source>
        <strain evidence="6">Wild caught</strain>
    </source>
</reference>
<dbReference type="FunCoup" id="H2ZRS5">
    <property type="interactions" value="1234"/>
</dbReference>
<comment type="subcellular location">
    <subcellularLocation>
        <location evidence="1">Mitochondrion</location>
    </subcellularLocation>
</comment>
<evidence type="ECO:0000256" key="1">
    <source>
        <dbReference type="ARBA" id="ARBA00004173"/>
    </source>
</evidence>
<dbReference type="Bgee" id="ENSLACG00000000083">
    <property type="expression patterns" value="Expressed in chordate pharynx and 6 other cell types or tissues"/>
</dbReference>
<evidence type="ECO:0000313" key="5">
    <source>
        <dbReference type="Ensembl" id="ENSLACP00000000096.1"/>
    </source>
</evidence>
<dbReference type="GO" id="GO:0006412">
    <property type="term" value="P:translation"/>
    <property type="evidence" value="ECO:0007669"/>
    <property type="project" value="InterPro"/>
</dbReference>
<dbReference type="eggNOG" id="KOG4461">
    <property type="taxonomic scope" value="Eukaryota"/>
</dbReference>
<dbReference type="EMBL" id="AFYH01265914">
    <property type="status" value="NOT_ANNOTATED_CDS"/>
    <property type="molecule type" value="Genomic_DNA"/>
</dbReference>
<keyword evidence="2" id="KW-0689">Ribosomal protein</keyword>
<dbReference type="STRING" id="7897.ENSLACP00000000096"/>
<dbReference type="EMBL" id="AFYH01265915">
    <property type="status" value="NOT_ANNOTATED_CDS"/>
    <property type="molecule type" value="Genomic_DNA"/>
</dbReference>
<evidence type="ECO:0000256" key="4">
    <source>
        <dbReference type="ARBA" id="ARBA00023274"/>
    </source>
</evidence>
<organism evidence="5 6">
    <name type="scientific">Latimeria chalumnae</name>
    <name type="common">Coelacanth</name>
    <dbReference type="NCBI Taxonomy" id="7897"/>
    <lineage>
        <taxon>Eukaryota</taxon>
        <taxon>Metazoa</taxon>
        <taxon>Chordata</taxon>
        <taxon>Craniata</taxon>
        <taxon>Vertebrata</taxon>
        <taxon>Euteleostomi</taxon>
        <taxon>Coelacanthiformes</taxon>
        <taxon>Coelacanthidae</taxon>
        <taxon>Latimeria</taxon>
    </lineage>
</organism>
<dbReference type="InParanoid" id="H2ZRS5"/>
<keyword evidence="6" id="KW-1185">Reference proteome</keyword>
<dbReference type="InterPro" id="IPR039982">
    <property type="entry name" value="Ribosomal_mL65"/>
</dbReference>
<protein>
    <submittedName>
        <fullName evidence="5">Mitochondrial ribosomal protein S30</fullName>
    </submittedName>
</protein>
<sequence length="440" mass="50154">MAAQGRLHFFASSLQRVLHTDTLAAATAPVTARALSLYPPIVASLTAKSKAARRRREEVYRERVHAAGSVQETLRLLTKLQRMKYVVYPQTLALNADRWYQHFTKTAFLPKLPEKLPSFPLTTQQEDAGGASSSNQASWTDGVDLASLRSLVCNAVLQENFYLKKKKAFLYREHELLVAPFLSNLVTILTSVLAEHNPLLKRSSLGDYKTEIYFDYCIVLQVLPPEIQYKEKVLKALTVTQNKPTNQKKKIPLLASWLKEIYSILTYIFSIACLGEMMRFFSKMHLKHFLSFTGSKVADPYCYGHTQFHFVPDKLKRNRFEKANLTDQIEVCLRANAIASLFAWTGAQAMYQGFWSHADVTRPFVSQAVITDGKYYSFFCYQLNTLALTVQTDVNNPRKNICWGTESMKLYEAVEDDKVEGFNDEVLELLVRFLLNAPNL</sequence>
<evidence type="ECO:0000256" key="2">
    <source>
        <dbReference type="ARBA" id="ARBA00022980"/>
    </source>
</evidence>
<reference evidence="5" key="2">
    <citation type="submission" date="2025-08" db="UniProtKB">
        <authorList>
            <consortium name="Ensembl"/>
        </authorList>
    </citation>
    <scope>IDENTIFICATION</scope>
</reference>
<evidence type="ECO:0000313" key="6">
    <source>
        <dbReference type="Proteomes" id="UP000008672"/>
    </source>
</evidence>
<keyword evidence="3" id="KW-0496">Mitochondrion</keyword>
<keyword evidence="4" id="KW-0687">Ribonucleoprotein</keyword>
<dbReference type="EMBL" id="AFYH01265916">
    <property type="status" value="NOT_ANNOTATED_CDS"/>
    <property type="molecule type" value="Genomic_DNA"/>
</dbReference>
<proteinExistence type="predicted"/>
<dbReference type="AlphaFoldDB" id="H2ZRS5"/>
<dbReference type="Ensembl" id="ENSLACT00000000097.1">
    <property type="protein sequence ID" value="ENSLACP00000000096.1"/>
    <property type="gene ID" value="ENSLACG00000000083.1"/>
</dbReference>
<dbReference type="OMA" id="RFQIDDN"/>
<evidence type="ECO:0000256" key="3">
    <source>
        <dbReference type="ARBA" id="ARBA00023128"/>
    </source>
</evidence>
<gene>
    <name evidence="5" type="primary">MRPS30</name>
</gene>
<dbReference type="Pfam" id="PF07147">
    <property type="entry name" value="PDCD9"/>
    <property type="match status" value="1"/>
</dbReference>
<dbReference type="GO" id="GO:0005762">
    <property type="term" value="C:mitochondrial large ribosomal subunit"/>
    <property type="evidence" value="ECO:0007669"/>
    <property type="project" value="TreeGrafter"/>
</dbReference>
<dbReference type="GO" id="GO:0003735">
    <property type="term" value="F:structural constituent of ribosome"/>
    <property type="evidence" value="ECO:0007669"/>
    <property type="project" value="InterPro"/>
</dbReference>
<dbReference type="PANTHER" id="PTHR13014:SF3">
    <property type="entry name" value="LARGE RIBOSOMAL SUBUNIT PROTEIN ML65"/>
    <property type="match status" value="1"/>
</dbReference>
<dbReference type="Proteomes" id="UP000008672">
    <property type="component" value="Unassembled WGS sequence"/>
</dbReference>
<accession>H2ZRS5</accession>
<dbReference type="HOGENOM" id="CLU_049608_0_0_1"/>
<name>H2ZRS5_LATCH</name>
<reference evidence="5" key="3">
    <citation type="submission" date="2025-09" db="UniProtKB">
        <authorList>
            <consortium name="Ensembl"/>
        </authorList>
    </citation>
    <scope>IDENTIFICATION</scope>
</reference>
<dbReference type="PANTHER" id="PTHR13014">
    <property type="entry name" value="MITOCHONDRIAL 28S RIBOSOMAL PROTEIN S30/P52 PRO-APOTOTIC PROTEIN"/>
    <property type="match status" value="1"/>
</dbReference>
<dbReference type="GeneTree" id="ENSGT00390000001442"/>